<dbReference type="SUPFAM" id="SSF53756">
    <property type="entry name" value="UDP-Glycosyltransferase/glycogen phosphorylase"/>
    <property type="match status" value="1"/>
</dbReference>
<dbReference type="RefSeq" id="WP_079642898.1">
    <property type="nucleotide sequence ID" value="NZ_FUZF01000007.1"/>
</dbReference>
<accession>A0A1T5DGS4</accession>
<dbReference type="Proteomes" id="UP000190150">
    <property type="component" value="Unassembled WGS sequence"/>
</dbReference>
<gene>
    <name evidence="1" type="ORF">SAMN05660841_01957</name>
</gene>
<dbReference type="GO" id="GO:0016740">
    <property type="term" value="F:transferase activity"/>
    <property type="evidence" value="ECO:0007669"/>
    <property type="project" value="UniProtKB-KW"/>
</dbReference>
<dbReference type="EMBL" id="FUZF01000007">
    <property type="protein sequence ID" value="SKB70935.1"/>
    <property type="molecule type" value="Genomic_DNA"/>
</dbReference>
<protein>
    <submittedName>
        <fullName evidence="1">Glycosyltransferase involved in cell wall bisynthesis</fullName>
    </submittedName>
</protein>
<evidence type="ECO:0000313" key="2">
    <source>
        <dbReference type="Proteomes" id="UP000190150"/>
    </source>
</evidence>
<dbReference type="STRING" id="1513896.SAMN05660841_01957"/>
<dbReference type="AlphaFoldDB" id="A0A1T5DGS4"/>
<name>A0A1T5DGS4_9SPHI</name>
<sequence length="408" mass="47065">MLKILFIGLVWPEPTSSAAGWRILHLIRLFSNHYEVHFASAAGKSEYSFDLKSIGINEHAIQLNDSSFDKFIQQLSPSIVIFDRFMVEEQYGWRVAAQCPDTLRILDTEDLHFVRLARQEAFKKGNPISFDTDVAKREIAAILRSDLSLIISKTEMDLLMNSFAVSPERLFYLPFQEEKIQEIHMGILPTFEQRRDFVFIGNFVHEPNWRTVEILKHKIWPEIRKKEPHVELHIFGAYASEKVFQLHKPKEGFHIKGRAEDARQTIAQYKVLLAPIPFGAGAKGKLVDAMYAGTPSVSSSIGVESMSDNEDWAGFVEDDVLRFVQKSLILYTNVEVWKEKQDIGFRLFNYTCADTSLSEILLGRIREILENTSMFRNNNFIGKILMHQSLQSTKYMSLWIEVKNKQQP</sequence>
<reference evidence="2" key="1">
    <citation type="submission" date="2017-02" db="EMBL/GenBank/DDBJ databases">
        <authorList>
            <person name="Varghese N."/>
            <person name="Submissions S."/>
        </authorList>
    </citation>
    <scope>NUCLEOTIDE SEQUENCE [LARGE SCALE GENOMIC DNA]</scope>
    <source>
        <strain evidence="2">DSM 24091</strain>
    </source>
</reference>
<dbReference type="Gene3D" id="3.40.50.2000">
    <property type="entry name" value="Glycogen Phosphorylase B"/>
    <property type="match status" value="1"/>
</dbReference>
<organism evidence="1 2">
    <name type="scientific">Sphingobacterium nematocida</name>
    <dbReference type="NCBI Taxonomy" id="1513896"/>
    <lineage>
        <taxon>Bacteria</taxon>
        <taxon>Pseudomonadati</taxon>
        <taxon>Bacteroidota</taxon>
        <taxon>Sphingobacteriia</taxon>
        <taxon>Sphingobacteriales</taxon>
        <taxon>Sphingobacteriaceae</taxon>
        <taxon>Sphingobacterium</taxon>
    </lineage>
</organism>
<dbReference type="Pfam" id="PF13692">
    <property type="entry name" value="Glyco_trans_1_4"/>
    <property type="match status" value="1"/>
</dbReference>
<keyword evidence="2" id="KW-1185">Reference proteome</keyword>
<keyword evidence="1" id="KW-0808">Transferase</keyword>
<evidence type="ECO:0000313" key="1">
    <source>
        <dbReference type="EMBL" id="SKB70935.1"/>
    </source>
</evidence>
<proteinExistence type="predicted"/>
<dbReference type="OrthoDB" id="9807209at2"/>